<reference evidence="3" key="1">
    <citation type="submission" date="2023-04" db="EMBL/GenBank/DDBJ databases">
        <title>Ambrosiozyma monospora NBRC 1965.</title>
        <authorList>
            <person name="Ichikawa N."/>
            <person name="Sato H."/>
            <person name="Tonouchi N."/>
        </authorList>
    </citation>
    <scope>NUCLEOTIDE SEQUENCE</scope>
    <source>
        <strain evidence="3">NBRC 1965</strain>
    </source>
</reference>
<feature type="region of interest" description="Disordered" evidence="1">
    <location>
        <begin position="1"/>
        <end position="34"/>
    </location>
</feature>
<feature type="transmembrane region" description="Helical" evidence="2">
    <location>
        <begin position="114"/>
        <end position="136"/>
    </location>
</feature>
<accession>A0A9W6YUL1</accession>
<name>A0A9W6YUL1_AMBMO</name>
<keyword evidence="4" id="KW-1185">Reference proteome</keyword>
<gene>
    <name evidence="3" type="ORF">Amon01_000220000</name>
</gene>
<feature type="compositionally biased region" description="Basic and acidic residues" evidence="1">
    <location>
        <begin position="24"/>
        <end position="34"/>
    </location>
</feature>
<evidence type="ECO:0000313" key="4">
    <source>
        <dbReference type="Proteomes" id="UP001165063"/>
    </source>
</evidence>
<keyword evidence="2" id="KW-1133">Transmembrane helix</keyword>
<comment type="caution">
    <text evidence="3">The sequence shown here is derived from an EMBL/GenBank/DDBJ whole genome shotgun (WGS) entry which is preliminary data.</text>
</comment>
<dbReference type="EMBL" id="BSXU01000767">
    <property type="protein sequence ID" value="GMG21710.1"/>
    <property type="molecule type" value="Genomic_DNA"/>
</dbReference>
<proteinExistence type="predicted"/>
<evidence type="ECO:0000256" key="1">
    <source>
        <dbReference type="SAM" id="MobiDB-lite"/>
    </source>
</evidence>
<evidence type="ECO:0000256" key="2">
    <source>
        <dbReference type="SAM" id="Phobius"/>
    </source>
</evidence>
<feature type="compositionally biased region" description="Low complexity" evidence="1">
    <location>
        <begin position="10"/>
        <end position="23"/>
    </location>
</feature>
<dbReference type="OrthoDB" id="537032at2759"/>
<organism evidence="3 4">
    <name type="scientific">Ambrosiozyma monospora</name>
    <name type="common">Yeast</name>
    <name type="synonym">Endomycopsis monosporus</name>
    <dbReference type="NCBI Taxonomy" id="43982"/>
    <lineage>
        <taxon>Eukaryota</taxon>
        <taxon>Fungi</taxon>
        <taxon>Dikarya</taxon>
        <taxon>Ascomycota</taxon>
        <taxon>Saccharomycotina</taxon>
        <taxon>Pichiomycetes</taxon>
        <taxon>Pichiales</taxon>
        <taxon>Pichiaceae</taxon>
        <taxon>Ambrosiozyma</taxon>
    </lineage>
</organism>
<evidence type="ECO:0000313" key="3">
    <source>
        <dbReference type="EMBL" id="GMG21710.1"/>
    </source>
</evidence>
<sequence length="164" mass="18705">MAAVTTGNYSTGVSTSDSNSSSDSELKSYKTTERQVELIETKPRVNSKSKTRKPDPRAIAAHKLDTLQIQISLVLDFLLLGLSKLNPSKYSKFYMLQYQYPGTDRYDLGLDDTYFVVFVIVNLTLIRSLTMVYVLTPLAKMVHMHKFKAMQRFREQGWVGHTIK</sequence>
<protein>
    <submittedName>
        <fullName evidence="3">Unnamed protein product</fullName>
    </submittedName>
</protein>
<keyword evidence="2" id="KW-0472">Membrane</keyword>
<dbReference type="AlphaFoldDB" id="A0A9W6YUL1"/>
<dbReference type="Proteomes" id="UP001165063">
    <property type="component" value="Unassembled WGS sequence"/>
</dbReference>
<keyword evidence="2" id="KW-0812">Transmembrane</keyword>